<proteinExistence type="predicted"/>
<organism evidence="2 3">
    <name type="scientific">Fusarium albosuccineum</name>
    <dbReference type="NCBI Taxonomy" id="1237068"/>
    <lineage>
        <taxon>Eukaryota</taxon>
        <taxon>Fungi</taxon>
        <taxon>Dikarya</taxon>
        <taxon>Ascomycota</taxon>
        <taxon>Pezizomycotina</taxon>
        <taxon>Sordariomycetes</taxon>
        <taxon>Hypocreomycetidae</taxon>
        <taxon>Hypocreales</taxon>
        <taxon>Nectriaceae</taxon>
        <taxon>Fusarium</taxon>
        <taxon>Fusarium decemcellulare species complex</taxon>
    </lineage>
</organism>
<comment type="caution">
    <text evidence="2">The sequence shown here is derived from an EMBL/GenBank/DDBJ whole genome shotgun (WGS) entry which is preliminary data.</text>
</comment>
<protein>
    <submittedName>
        <fullName evidence="2">Uncharacterized protein</fullName>
    </submittedName>
</protein>
<dbReference type="Proteomes" id="UP000554235">
    <property type="component" value="Unassembled WGS sequence"/>
</dbReference>
<name>A0A8H4KZH7_9HYPO</name>
<evidence type="ECO:0000256" key="1">
    <source>
        <dbReference type="SAM" id="MobiDB-lite"/>
    </source>
</evidence>
<sequence length="228" mass="25102">MSYYSAHLIEYLGAPRNHHAIFVQTRNDGTGTLFHVTGDIQNGMTFESRQLSRKPDLSHTFVSKSQLGWVRFDDMHRVESICRSNPPPAKQFNGPRRINKNQPLRRCQEWTSETIGYLKAEGVLIDGSATTAAGSSSAGGSSYTEGHGAGSSTSGRYSSGNSSSGRYSSGSSSYGRYTTSSSSTGGHTVGSNQSSELRDGATRDGYWYWSSQYQRWYHRHDNGALEWS</sequence>
<evidence type="ECO:0000313" key="2">
    <source>
        <dbReference type="EMBL" id="KAF4460300.1"/>
    </source>
</evidence>
<dbReference type="Pfam" id="PF20174">
    <property type="entry name" value="DUF6540"/>
    <property type="match status" value="1"/>
</dbReference>
<feature type="region of interest" description="Disordered" evidence="1">
    <location>
        <begin position="131"/>
        <end position="197"/>
    </location>
</feature>
<evidence type="ECO:0000313" key="3">
    <source>
        <dbReference type="Proteomes" id="UP000554235"/>
    </source>
</evidence>
<feature type="compositionally biased region" description="Low complexity" evidence="1">
    <location>
        <begin position="150"/>
        <end position="186"/>
    </location>
</feature>
<gene>
    <name evidence="2" type="ORF">FALBO_12928</name>
</gene>
<dbReference type="AlphaFoldDB" id="A0A8H4KZH7"/>
<dbReference type="OrthoDB" id="4135672at2759"/>
<keyword evidence="3" id="KW-1185">Reference proteome</keyword>
<dbReference type="InterPro" id="IPR046670">
    <property type="entry name" value="DUF6540"/>
</dbReference>
<reference evidence="2 3" key="1">
    <citation type="submission" date="2020-01" db="EMBL/GenBank/DDBJ databases">
        <title>Identification and distribution of gene clusters putatively required for synthesis of sphingolipid metabolism inhibitors in phylogenetically diverse species of the filamentous fungus Fusarium.</title>
        <authorList>
            <person name="Kim H.-S."/>
            <person name="Busman M."/>
            <person name="Brown D.W."/>
            <person name="Divon H."/>
            <person name="Uhlig S."/>
            <person name="Proctor R.H."/>
        </authorList>
    </citation>
    <scope>NUCLEOTIDE SEQUENCE [LARGE SCALE GENOMIC DNA]</scope>
    <source>
        <strain evidence="2 3">NRRL 20459</strain>
    </source>
</reference>
<accession>A0A8H4KZH7</accession>
<feature type="compositionally biased region" description="Low complexity" evidence="1">
    <location>
        <begin position="131"/>
        <end position="142"/>
    </location>
</feature>
<dbReference type="EMBL" id="JAADYS010001975">
    <property type="protein sequence ID" value="KAF4460300.1"/>
    <property type="molecule type" value="Genomic_DNA"/>
</dbReference>